<evidence type="ECO:0000313" key="10">
    <source>
        <dbReference type="Proteomes" id="UP000005239"/>
    </source>
</evidence>
<evidence type="ECO:0000256" key="5">
    <source>
        <dbReference type="ARBA" id="ARBA00023175"/>
    </source>
</evidence>
<accession>A0A8R1YXC7</accession>
<dbReference type="PROSITE" id="PS50067">
    <property type="entry name" value="KINESIN_MOTOR_2"/>
    <property type="match status" value="1"/>
</dbReference>
<dbReference type="Gene3D" id="3.40.850.10">
    <property type="entry name" value="Kinesin motor domain"/>
    <property type="match status" value="1"/>
</dbReference>
<dbReference type="InterPro" id="IPR019821">
    <property type="entry name" value="Kinesin_motor_CS"/>
</dbReference>
<dbReference type="GO" id="GO:0005524">
    <property type="term" value="F:ATP binding"/>
    <property type="evidence" value="ECO:0007669"/>
    <property type="project" value="UniProtKB-UniRule"/>
</dbReference>
<keyword evidence="6" id="KW-0963">Cytoplasm</keyword>
<organism evidence="9 10">
    <name type="scientific">Pristionchus pacificus</name>
    <name type="common">Parasitic nematode worm</name>
    <dbReference type="NCBI Taxonomy" id="54126"/>
    <lineage>
        <taxon>Eukaryota</taxon>
        <taxon>Metazoa</taxon>
        <taxon>Ecdysozoa</taxon>
        <taxon>Nematoda</taxon>
        <taxon>Chromadorea</taxon>
        <taxon>Rhabditida</taxon>
        <taxon>Rhabditina</taxon>
        <taxon>Diplogasteromorpha</taxon>
        <taxon>Diplogasteroidea</taxon>
        <taxon>Neodiplogasteridae</taxon>
        <taxon>Pristionchus</taxon>
    </lineage>
</organism>
<evidence type="ECO:0000256" key="8">
    <source>
        <dbReference type="RuleBase" id="RU000394"/>
    </source>
</evidence>
<keyword evidence="10" id="KW-1185">Reference proteome</keyword>
<evidence type="ECO:0000256" key="3">
    <source>
        <dbReference type="ARBA" id="ARBA00022840"/>
    </source>
</evidence>
<protein>
    <recommendedName>
        <fullName evidence="8">Kinesin-like protein</fullName>
    </recommendedName>
</protein>
<dbReference type="PROSITE" id="PS00411">
    <property type="entry name" value="KINESIN_MOTOR_1"/>
    <property type="match status" value="1"/>
</dbReference>
<dbReference type="Proteomes" id="UP000005239">
    <property type="component" value="Unassembled WGS sequence"/>
</dbReference>
<keyword evidence="5 7" id="KW-0505">Motor protein</keyword>
<dbReference type="PANTHER" id="PTHR47968">
    <property type="entry name" value="CENTROMERE PROTEIN E"/>
    <property type="match status" value="1"/>
</dbReference>
<comment type="similarity">
    <text evidence="7 8">Belongs to the TRAFAC class myosin-kinesin ATPase superfamily. Kinesin family.</text>
</comment>
<dbReference type="Pfam" id="PF00225">
    <property type="entry name" value="Kinesin"/>
    <property type="match status" value="1"/>
</dbReference>
<dbReference type="SUPFAM" id="SSF52540">
    <property type="entry name" value="P-loop containing nucleoside triphosphate hydrolases"/>
    <property type="match status" value="1"/>
</dbReference>
<reference evidence="9" key="2">
    <citation type="submission" date="2022-06" db="UniProtKB">
        <authorList>
            <consortium name="EnsemblMetazoa"/>
        </authorList>
    </citation>
    <scope>IDENTIFICATION</scope>
    <source>
        <strain evidence="9">PS312</strain>
    </source>
</reference>
<keyword evidence="3 7" id="KW-0067">ATP-binding</keyword>
<keyword evidence="8" id="KW-0493">Microtubule</keyword>
<dbReference type="GO" id="GO:0003777">
    <property type="term" value="F:microtubule motor activity"/>
    <property type="evidence" value="ECO:0007669"/>
    <property type="project" value="InterPro"/>
</dbReference>
<dbReference type="PANTHER" id="PTHR47968:SF75">
    <property type="entry name" value="CENTROMERE-ASSOCIATED PROTEIN E"/>
    <property type="match status" value="1"/>
</dbReference>
<feature type="binding site" evidence="7">
    <location>
        <begin position="90"/>
        <end position="97"/>
    </location>
    <ligand>
        <name>ATP</name>
        <dbReference type="ChEBI" id="CHEBI:30616"/>
    </ligand>
</feature>
<comment type="subcellular location">
    <subcellularLocation>
        <location evidence="1">Cytoplasm</location>
        <location evidence="1">Cytoskeleton</location>
    </subcellularLocation>
</comment>
<dbReference type="GO" id="GO:0008017">
    <property type="term" value="F:microtubule binding"/>
    <property type="evidence" value="ECO:0000318"/>
    <property type="project" value="GO_Central"/>
</dbReference>
<dbReference type="PRINTS" id="PR00380">
    <property type="entry name" value="KINESINHEAVY"/>
</dbReference>
<dbReference type="OrthoDB" id="21525at2759"/>
<dbReference type="InterPro" id="IPR036961">
    <property type="entry name" value="Kinesin_motor_dom_sf"/>
</dbReference>
<keyword evidence="6" id="KW-0206">Cytoskeleton</keyword>
<proteinExistence type="inferred from homology"/>
<dbReference type="AlphaFoldDB" id="A0A2A6BYR3"/>
<reference evidence="10" key="1">
    <citation type="journal article" date="2008" name="Nat. Genet.">
        <title>The Pristionchus pacificus genome provides a unique perspective on nematode lifestyle and parasitism.</title>
        <authorList>
            <person name="Dieterich C."/>
            <person name="Clifton S.W."/>
            <person name="Schuster L.N."/>
            <person name="Chinwalla A."/>
            <person name="Delehaunty K."/>
            <person name="Dinkelacker I."/>
            <person name="Fulton L."/>
            <person name="Fulton R."/>
            <person name="Godfrey J."/>
            <person name="Minx P."/>
            <person name="Mitreva M."/>
            <person name="Roeseler W."/>
            <person name="Tian H."/>
            <person name="Witte H."/>
            <person name="Yang S.P."/>
            <person name="Wilson R.K."/>
            <person name="Sommer R.J."/>
        </authorList>
    </citation>
    <scope>NUCLEOTIDE SEQUENCE [LARGE SCALE GENOMIC DNA]</scope>
    <source>
        <strain evidence="10">PS312</strain>
    </source>
</reference>
<dbReference type="InterPro" id="IPR027640">
    <property type="entry name" value="Kinesin-like_fam"/>
</dbReference>
<dbReference type="GO" id="GO:0000278">
    <property type="term" value="P:mitotic cell cycle"/>
    <property type="evidence" value="ECO:0000318"/>
    <property type="project" value="GO_Central"/>
</dbReference>
<evidence type="ECO:0000256" key="1">
    <source>
        <dbReference type="ARBA" id="ARBA00004245"/>
    </source>
</evidence>
<evidence type="ECO:0000313" key="9">
    <source>
        <dbReference type="EnsemblMetazoa" id="PPA38637.1"/>
    </source>
</evidence>
<evidence type="ECO:0000256" key="6">
    <source>
        <dbReference type="ARBA" id="ARBA00023212"/>
    </source>
</evidence>
<gene>
    <name evidence="9" type="primary">WBGene00277006</name>
</gene>
<dbReference type="GO" id="GO:0007018">
    <property type="term" value="P:microtubule-based movement"/>
    <property type="evidence" value="ECO:0000318"/>
    <property type="project" value="GO_Central"/>
</dbReference>
<keyword evidence="2 7" id="KW-0547">Nucleotide-binding</keyword>
<dbReference type="EnsemblMetazoa" id="PPA38637.1">
    <property type="protein sequence ID" value="PPA38637.1"/>
    <property type="gene ID" value="WBGene00277006"/>
</dbReference>
<name>A0A2A6BYR3_PRIPA</name>
<evidence type="ECO:0000256" key="4">
    <source>
        <dbReference type="ARBA" id="ARBA00023054"/>
    </source>
</evidence>
<accession>A0A2A6BYR3</accession>
<evidence type="ECO:0000256" key="2">
    <source>
        <dbReference type="ARBA" id="ARBA00022741"/>
    </source>
</evidence>
<evidence type="ECO:0000256" key="7">
    <source>
        <dbReference type="PROSITE-ProRule" id="PRU00283"/>
    </source>
</evidence>
<dbReference type="InterPro" id="IPR027417">
    <property type="entry name" value="P-loop_NTPase"/>
</dbReference>
<dbReference type="InterPro" id="IPR001752">
    <property type="entry name" value="Kinesin_motor_dom"/>
</dbReference>
<dbReference type="SMART" id="SM00129">
    <property type="entry name" value="KISc"/>
    <property type="match status" value="1"/>
</dbReference>
<dbReference type="GO" id="GO:0005874">
    <property type="term" value="C:microtubule"/>
    <property type="evidence" value="ECO:0000318"/>
    <property type="project" value="GO_Central"/>
</dbReference>
<sequence length="751" mass="86837">MIFCSYERYIYVLQMSEAVLCAVRIRPQLGQDFQPSFWNVNNNMISKDAESYTFEHVFDQLARSEVVFDKMKPLVDGTLQGVNASIMAYGQSGSGKTYTLTGDRLQDGIVQMGIKRVFQKIEKSNRTFALRMSICEVYNEKIYDLIGNGEDLAVRESGVGSIHVEGLTETPLTDLSCVEKIVDASIRRRNTGETSRNERSSRSHVLFIIHIESRSNSSNRFLCSSLCIVDLAGSENALLSQGSRLTEGKFINKSLLALCKVITQLSEKQSHIGFRESKLTRLLKPSLSGNSRVVIIATVDVRAVTETSSTLKFAKCAVKVSVAPKVNENVEEEGILATYMKQIEELKEQLKYKEEADNKEEEKKKRLDELLRLILVGGENKKESFQSRKIRRMTWAPGRAVMNMISPLKRNSMIRVKEEEKIEEEEEGSNQEKALCLDSICTTRTREEKEVVDGNCESMVSEERLRTEIFNEMLATVQGKMNEMMDEINQLRRDNRMKDDRINYLVRAEESMLMAPSVEMDDFVRLEHQNDHLKQMLKDKEDQVNERDDYIRLIGIKEEGLKKRIIELEKRYSDQQDMIMERANQLTSHRDEINHMIKEKEKKISLSEEKRRIEVEKMEKVITKLSTKIELMEKELCQVKNDKMKIEIHLEDMKIKYLCLTNELSIEKERLKKDGVASQTQTVVTSSEFDAMMTQLESLRKEYEDYRLIMEKKEAEGREQALSNVKYWQDRARKAEKKNGPLTRIENHATE</sequence>
<keyword evidence="4" id="KW-0175">Coiled coil</keyword>